<evidence type="ECO:0000256" key="1">
    <source>
        <dbReference type="SAM" id="Phobius"/>
    </source>
</evidence>
<dbReference type="AlphaFoldDB" id="A0A918FHG6"/>
<protein>
    <submittedName>
        <fullName evidence="2">Uncharacterized protein</fullName>
    </submittedName>
</protein>
<keyword evidence="3" id="KW-1185">Reference proteome</keyword>
<reference evidence="2" key="1">
    <citation type="journal article" date="2014" name="Int. J. Syst. Evol. Microbiol.">
        <title>Complete genome sequence of Corynebacterium casei LMG S-19264T (=DSM 44701T), isolated from a smear-ripened cheese.</title>
        <authorList>
            <consortium name="US DOE Joint Genome Institute (JGI-PGF)"/>
            <person name="Walter F."/>
            <person name="Albersmeier A."/>
            <person name="Kalinowski J."/>
            <person name="Ruckert C."/>
        </authorList>
    </citation>
    <scope>NUCLEOTIDE SEQUENCE</scope>
    <source>
        <strain evidence="2">JCM 31311</strain>
    </source>
</reference>
<comment type="caution">
    <text evidence="2">The sequence shown here is derived from an EMBL/GenBank/DDBJ whole genome shotgun (WGS) entry which is preliminary data.</text>
</comment>
<organism evidence="2 3">
    <name type="scientific">Deinococcus ruber</name>
    <dbReference type="NCBI Taxonomy" id="1848197"/>
    <lineage>
        <taxon>Bacteria</taxon>
        <taxon>Thermotogati</taxon>
        <taxon>Deinococcota</taxon>
        <taxon>Deinococci</taxon>
        <taxon>Deinococcales</taxon>
        <taxon>Deinococcaceae</taxon>
        <taxon>Deinococcus</taxon>
    </lineage>
</organism>
<reference evidence="2" key="2">
    <citation type="submission" date="2020-09" db="EMBL/GenBank/DDBJ databases">
        <authorList>
            <person name="Sun Q."/>
            <person name="Ohkuma M."/>
        </authorList>
    </citation>
    <scope>NUCLEOTIDE SEQUENCE</scope>
    <source>
        <strain evidence="2">JCM 31311</strain>
    </source>
</reference>
<dbReference type="RefSeq" id="WP_189093637.1">
    <property type="nucleotide sequence ID" value="NZ_BMQL01000082.1"/>
</dbReference>
<dbReference type="Proteomes" id="UP000603865">
    <property type="component" value="Unassembled WGS sequence"/>
</dbReference>
<evidence type="ECO:0000313" key="3">
    <source>
        <dbReference type="Proteomes" id="UP000603865"/>
    </source>
</evidence>
<sequence>MPQDSLDTAARPSSLYLIVAVTASLSAALTLTPELRADILVQRNHLQDAPIGGIHLPRLSIATRPEQAAQPWCVEAELPSTFTPLPGFGTAYLNTRTLRIHAVEASEGRAWPVDLDALLAVWPG</sequence>
<dbReference type="EMBL" id="BMQL01000082">
    <property type="protein sequence ID" value="GGR37911.1"/>
    <property type="molecule type" value="Genomic_DNA"/>
</dbReference>
<accession>A0A918FHG6</accession>
<evidence type="ECO:0000313" key="2">
    <source>
        <dbReference type="EMBL" id="GGR37911.1"/>
    </source>
</evidence>
<name>A0A918FHG6_9DEIO</name>
<feature type="transmembrane region" description="Helical" evidence="1">
    <location>
        <begin position="15"/>
        <end position="33"/>
    </location>
</feature>
<keyword evidence="1" id="KW-0812">Transmembrane</keyword>
<proteinExistence type="predicted"/>
<keyword evidence="1" id="KW-0472">Membrane</keyword>
<gene>
    <name evidence="2" type="ORF">GCM10008957_54010</name>
</gene>
<keyword evidence="1" id="KW-1133">Transmembrane helix</keyword>